<dbReference type="AlphaFoldDB" id="A0A5R9J8T5"/>
<evidence type="ECO:0000313" key="3">
    <source>
        <dbReference type="EMBL" id="TLU73399.1"/>
    </source>
</evidence>
<dbReference type="GO" id="GO:0005975">
    <property type="term" value="P:carbohydrate metabolic process"/>
    <property type="evidence" value="ECO:0007669"/>
    <property type="project" value="UniProtKB-ARBA"/>
</dbReference>
<comment type="caution">
    <text evidence="3">The sequence shown here is derived from an EMBL/GenBank/DDBJ whole genome shotgun (WGS) entry which is preliminary data.</text>
</comment>
<dbReference type="PANTHER" id="PTHR42760">
    <property type="entry name" value="SHORT-CHAIN DEHYDROGENASES/REDUCTASES FAMILY MEMBER"/>
    <property type="match status" value="1"/>
</dbReference>
<dbReference type="PANTHER" id="PTHR42760:SF115">
    <property type="entry name" value="3-OXOACYL-[ACYL-CARRIER-PROTEIN] REDUCTASE FABG"/>
    <property type="match status" value="1"/>
</dbReference>
<dbReference type="InterPro" id="IPR020904">
    <property type="entry name" value="Sc_DH/Rdtase_CS"/>
</dbReference>
<name>A0A5R9J8T5_9PROT</name>
<dbReference type="GO" id="GO:0016616">
    <property type="term" value="F:oxidoreductase activity, acting on the CH-OH group of donors, NAD or NADP as acceptor"/>
    <property type="evidence" value="ECO:0007669"/>
    <property type="project" value="TreeGrafter"/>
</dbReference>
<dbReference type="FunFam" id="3.40.50.720:FF:000240">
    <property type="entry name" value="SDR family oxidoreductase"/>
    <property type="match status" value="1"/>
</dbReference>
<dbReference type="Pfam" id="PF13561">
    <property type="entry name" value="adh_short_C2"/>
    <property type="match status" value="1"/>
</dbReference>
<dbReference type="PRINTS" id="PR00080">
    <property type="entry name" value="SDRFAMILY"/>
</dbReference>
<dbReference type="Gene3D" id="3.40.50.720">
    <property type="entry name" value="NAD(P)-binding Rossmann-like Domain"/>
    <property type="match status" value="1"/>
</dbReference>
<dbReference type="PRINTS" id="PR00081">
    <property type="entry name" value="GDHRDH"/>
</dbReference>
<evidence type="ECO:0000256" key="2">
    <source>
        <dbReference type="ARBA" id="ARBA00023002"/>
    </source>
</evidence>
<dbReference type="SUPFAM" id="SSF51735">
    <property type="entry name" value="NAD(P)-binding Rossmann-fold domains"/>
    <property type="match status" value="1"/>
</dbReference>
<evidence type="ECO:0000313" key="4">
    <source>
        <dbReference type="Proteomes" id="UP000305654"/>
    </source>
</evidence>
<evidence type="ECO:0000256" key="1">
    <source>
        <dbReference type="ARBA" id="ARBA00006484"/>
    </source>
</evidence>
<dbReference type="InterPro" id="IPR002347">
    <property type="entry name" value="SDR_fam"/>
</dbReference>
<reference evidence="3 4" key="1">
    <citation type="submission" date="2019-05" db="EMBL/GenBank/DDBJ databases">
        <authorList>
            <person name="Pankratov T."/>
            <person name="Grouzdev D."/>
        </authorList>
    </citation>
    <scope>NUCLEOTIDE SEQUENCE [LARGE SCALE GENOMIC DNA]</scope>
    <source>
        <strain evidence="3 4">KEBCLARHB70R</strain>
    </source>
</reference>
<dbReference type="RefSeq" id="WP_138325479.1">
    <property type="nucleotide sequence ID" value="NZ_VCDI01000002.1"/>
</dbReference>
<protein>
    <submittedName>
        <fullName evidence="3">SDR family oxidoreductase</fullName>
    </submittedName>
</protein>
<comment type="similarity">
    <text evidence="1">Belongs to the short-chain dehydrogenases/reductases (SDR) family.</text>
</comment>
<gene>
    <name evidence="3" type="ORF">FE263_08380</name>
</gene>
<dbReference type="InterPro" id="IPR036291">
    <property type="entry name" value="NAD(P)-bd_dom_sf"/>
</dbReference>
<dbReference type="EMBL" id="VCDI01000002">
    <property type="protein sequence ID" value="TLU73399.1"/>
    <property type="molecule type" value="Genomic_DNA"/>
</dbReference>
<organism evidence="3 4">
    <name type="scientific">Lichenicoccus roseus</name>
    <dbReference type="NCBI Taxonomy" id="2683649"/>
    <lineage>
        <taxon>Bacteria</taxon>
        <taxon>Pseudomonadati</taxon>
        <taxon>Pseudomonadota</taxon>
        <taxon>Alphaproteobacteria</taxon>
        <taxon>Acetobacterales</taxon>
        <taxon>Acetobacteraceae</taxon>
        <taxon>Lichenicoccus</taxon>
    </lineage>
</organism>
<dbReference type="Proteomes" id="UP000305654">
    <property type="component" value="Unassembled WGS sequence"/>
</dbReference>
<dbReference type="PROSITE" id="PS00061">
    <property type="entry name" value="ADH_SHORT"/>
    <property type="match status" value="1"/>
</dbReference>
<sequence>MYLDKYRLHGRTAFITGAGRGIGLAAAHAFSEAGARVVISDHSETLLAEGLATLRAAGRDAHAVVLDVTRADDVKRAADEADTGFGGIDILFANAGIAWPDTGGEDMTDEVWRRMIDVNLNGVFWCCRSFGAYMLARGRGSIITTGSMSGLISNRPQRQAHYNAAKAGVHHLSRSLAGEWAARGVRVNSIAPGYIDTTMSGGGLRTEGLGPVWLEATPMRRAGTAEEIASVALFLASDASSLLTGSVIVADAGYCVW</sequence>
<keyword evidence="4" id="KW-1185">Reference proteome</keyword>
<proteinExistence type="inferred from homology"/>
<keyword evidence="2" id="KW-0560">Oxidoreductase</keyword>
<accession>A0A5R9J8T5</accession>
<dbReference type="OrthoDB" id="7375193at2"/>